<dbReference type="SUPFAM" id="SSF82607">
    <property type="entry name" value="YbaB-like"/>
    <property type="match status" value="1"/>
</dbReference>
<proteinExistence type="predicted"/>
<dbReference type="Proteomes" id="UP001595699">
    <property type="component" value="Unassembled WGS sequence"/>
</dbReference>
<protein>
    <submittedName>
        <fullName evidence="1">YbaB/EbfC family nucleoid-associated protein</fullName>
    </submittedName>
</protein>
<evidence type="ECO:0000313" key="1">
    <source>
        <dbReference type="EMBL" id="MFC3766063.1"/>
    </source>
</evidence>
<dbReference type="Gene3D" id="3.30.1310.10">
    <property type="entry name" value="Nucleoid-associated protein YbaB-like domain"/>
    <property type="match status" value="1"/>
</dbReference>
<dbReference type="InterPro" id="IPR004401">
    <property type="entry name" value="YbaB/EbfC"/>
</dbReference>
<dbReference type="EMBL" id="JBHRZH010000047">
    <property type="protein sequence ID" value="MFC3766063.1"/>
    <property type="molecule type" value="Genomic_DNA"/>
</dbReference>
<sequence>MDVDEIMTQLRSAQAAIQQIEGQAESDDGWVRVSVGLGGELKGLELDPRIYRTQDARALAKSIVETAGRALQDAERQGFVAVKPFLNEDAELETTDVAFDPALTQLSKTLGE</sequence>
<accession>A0ABV7YMG7</accession>
<dbReference type="Pfam" id="PF02575">
    <property type="entry name" value="YbaB_DNA_bd"/>
    <property type="match status" value="1"/>
</dbReference>
<dbReference type="RefSeq" id="WP_205121712.1">
    <property type="nucleotide sequence ID" value="NZ_JAFBCM010000001.1"/>
</dbReference>
<gene>
    <name evidence="1" type="ORF">ACFOUW_34880</name>
</gene>
<comment type="caution">
    <text evidence="1">The sequence shown here is derived from an EMBL/GenBank/DDBJ whole genome shotgun (WGS) entry which is preliminary data.</text>
</comment>
<name>A0ABV7YMG7_9ACTN</name>
<dbReference type="InterPro" id="IPR036894">
    <property type="entry name" value="YbaB-like_sf"/>
</dbReference>
<evidence type="ECO:0000313" key="2">
    <source>
        <dbReference type="Proteomes" id="UP001595699"/>
    </source>
</evidence>
<reference evidence="2" key="1">
    <citation type="journal article" date="2019" name="Int. J. Syst. Evol. Microbiol.">
        <title>The Global Catalogue of Microorganisms (GCM) 10K type strain sequencing project: providing services to taxonomists for standard genome sequencing and annotation.</title>
        <authorList>
            <consortium name="The Broad Institute Genomics Platform"/>
            <consortium name="The Broad Institute Genome Sequencing Center for Infectious Disease"/>
            <person name="Wu L."/>
            <person name="Ma J."/>
        </authorList>
    </citation>
    <scope>NUCLEOTIDE SEQUENCE [LARGE SCALE GENOMIC DNA]</scope>
    <source>
        <strain evidence="2">CGMCC 4.7241</strain>
    </source>
</reference>
<keyword evidence="2" id="KW-1185">Reference proteome</keyword>
<organism evidence="1 2">
    <name type="scientific">Tenggerimyces flavus</name>
    <dbReference type="NCBI Taxonomy" id="1708749"/>
    <lineage>
        <taxon>Bacteria</taxon>
        <taxon>Bacillati</taxon>
        <taxon>Actinomycetota</taxon>
        <taxon>Actinomycetes</taxon>
        <taxon>Propionibacteriales</taxon>
        <taxon>Nocardioidaceae</taxon>
        <taxon>Tenggerimyces</taxon>
    </lineage>
</organism>